<dbReference type="AlphaFoldDB" id="A0A1U9Z8P8"/>
<evidence type="ECO:0000313" key="6">
    <source>
        <dbReference type="EMBL" id="AQZ53952.1"/>
    </source>
</evidence>
<reference evidence="6 7" key="1">
    <citation type="submission" date="2017-03" db="EMBL/GenBank/DDBJ databases">
        <title>Foreign affairs: Plasmid Transfer between Roseobacters and Rhizobia.</title>
        <authorList>
            <person name="Bartling P."/>
            <person name="Bunk B."/>
            <person name="Overmann J."/>
            <person name="Brinkmann H."/>
            <person name="Petersen J."/>
        </authorList>
    </citation>
    <scope>NUCLEOTIDE SEQUENCE [LARGE SCALE GENOMIC DNA]</scope>
    <source>
        <strain evidence="6 7">MACL11</strain>
        <plasmid evidence="7">Plasmid pmm593</plasmid>
    </source>
</reference>
<gene>
    <name evidence="6" type="primary">kdgR_3</name>
    <name evidence="6" type="ORF">Mame_04660</name>
</gene>
<keyword evidence="3" id="KW-0804">Transcription</keyword>
<dbReference type="Gene3D" id="1.10.10.10">
    <property type="entry name" value="Winged helix-like DNA-binding domain superfamily/Winged helix DNA-binding domain"/>
    <property type="match status" value="1"/>
</dbReference>
<dbReference type="SUPFAM" id="SSF46785">
    <property type="entry name" value="Winged helix' DNA-binding domain"/>
    <property type="match status" value="1"/>
</dbReference>
<accession>A0A1U9Z8P8</accession>
<dbReference type="GO" id="GO:0003700">
    <property type="term" value="F:DNA-binding transcription factor activity"/>
    <property type="evidence" value="ECO:0007669"/>
    <property type="project" value="TreeGrafter"/>
</dbReference>
<evidence type="ECO:0000256" key="1">
    <source>
        <dbReference type="ARBA" id="ARBA00023015"/>
    </source>
</evidence>
<dbReference type="InterPro" id="IPR029016">
    <property type="entry name" value="GAF-like_dom_sf"/>
</dbReference>
<dbReference type="EMBL" id="CP020331">
    <property type="protein sequence ID" value="AQZ53952.1"/>
    <property type="molecule type" value="Genomic_DNA"/>
</dbReference>
<proteinExistence type="predicted"/>
<evidence type="ECO:0000256" key="2">
    <source>
        <dbReference type="ARBA" id="ARBA00023125"/>
    </source>
</evidence>
<organism evidence="6 7">
    <name type="scientific">Martelella mediterranea DSM 17316</name>
    <dbReference type="NCBI Taxonomy" id="1122214"/>
    <lineage>
        <taxon>Bacteria</taxon>
        <taxon>Pseudomonadati</taxon>
        <taxon>Pseudomonadota</taxon>
        <taxon>Alphaproteobacteria</taxon>
        <taxon>Hyphomicrobiales</taxon>
        <taxon>Aurantimonadaceae</taxon>
        <taxon>Martelella</taxon>
    </lineage>
</organism>
<evidence type="ECO:0000259" key="5">
    <source>
        <dbReference type="PROSITE" id="PS51078"/>
    </source>
</evidence>
<dbReference type="KEGG" id="mmed:Mame_04660"/>
<dbReference type="Gene3D" id="3.30.450.40">
    <property type="match status" value="1"/>
</dbReference>
<dbReference type="PANTHER" id="PTHR30136:SF23">
    <property type="entry name" value="DNA-BINDING TRANSCRIPTIONAL ACTIVATOR MHPR"/>
    <property type="match status" value="1"/>
</dbReference>
<keyword evidence="2" id="KW-0238">DNA-binding</keyword>
<dbReference type="GO" id="GO:0003677">
    <property type="term" value="F:DNA binding"/>
    <property type="evidence" value="ECO:0007669"/>
    <property type="project" value="UniProtKB-KW"/>
</dbReference>
<evidence type="ECO:0000259" key="4">
    <source>
        <dbReference type="PROSITE" id="PS51077"/>
    </source>
</evidence>
<dbReference type="InterPro" id="IPR036388">
    <property type="entry name" value="WH-like_DNA-bd_sf"/>
</dbReference>
<keyword evidence="7" id="KW-1185">Reference proteome</keyword>
<dbReference type="Pfam" id="PF01614">
    <property type="entry name" value="IclR_C"/>
    <property type="match status" value="1"/>
</dbReference>
<name>A0A1U9Z8P8_9HYPH</name>
<dbReference type="InterPro" id="IPR005471">
    <property type="entry name" value="Tscrpt_reg_IclR_N"/>
</dbReference>
<dbReference type="InterPro" id="IPR050707">
    <property type="entry name" value="HTH_MetabolicPath_Reg"/>
</dbReference>
<dbReference type="eggNOG" id="COG1414">
    <property type="taxonomic scope" value="Bacteria"/>
</dbReference>
<dbReference type="PROSITE" id="PS51078">
    <property type="entry name" value="ICLR_ED"/>
    <property type="match status" value="1"/>
</dbReference>
<dbReference type="SMART" id="SM00346">
    <property type="entry name" value="HTH_ICLR"/>
    <property type="match status" value="1"/>
</dbReference>
<dbReference type="Proteomes" id="UP000191135">
    <property type="component" value="Plasmid pMM593"/>
</dbReference>
<geneLocation type="plasmid" evidence="7">
    <name>pmm593</name>
</geneLocation>
<feature type="domain" description="HTH iclR-type" evidence="4">
    <location>
        <begin position="26"/>
        <end position="87"/>
    </location>
</feature>
<feature type="domain" description="IclR-ED" evidence="5">
    <location>
        <begin position="88"/>
        <end position="273"/>
    </location>
</feature>
<dbReference type="Pfam" id="PF09339">
    <property type="entry name" value="HTH_IclR"/>
    <property type="match status" value="1"/>
</dbReference>
<dbReference type="SUPFAM" id="SSF55781">
    <property type="entry name" value="GAF domain-like"/>
    <property type="match status" value="1"/>
</dbReference>
<dbReference type="GO" id="GO:0045892">
    <property type="term" value="P:negative regulation of DNA-templated transcription"/>
    <property type="evidence" value="ECO:0007669"/>
    <property type="project" value="TreeGrafter"/>
</dbReference>
<sequence>MRYLVWKRPISTTRGSVAKMSQLNHVRSLQRGIAILQIINQKNGLKAAEIAAIADIPRPTVYRLLETLEQMRLIVKDQTSDSWRVAIHAKSLSSGFRDEDWVIQTAVPEMVRLGRQVLWPLDLVAFRNSVMEIRESTHNFSPYSLDHGMVGLGLPVLGSSSGRAYLAFSPDDEREHVLAGLSVELGVEPPFVTVDGPLEKILGECRDLGVGFRREGFRSGTMSISAPVVFRKRVIACLTMVWIKSALSFESAVASYREPLIEAANRISAQVENLEYEIEELGD</sequence>
<evidence type="ECO:0000313" key="7">
    <source>
        <dbReference type="Proteomes" id="UP000191135"/>
    </source>
</evidence>
<dbReference type="PANTHER" id="PTHR30136">
    <property type="entry name" value="HELIX-TURN-HELIX TRANSCRIPTIONAL REGULATOR, ICLR FAMILY"/>
    <property type="match status" value="1"/>
</dbReference>
<dbReference type="InterPro" id="IPR036390">
    <property type="entry name" value="WH_DNA-bd_sf"/>
</dbReference>
<dbReference type="InterPro" id="IPR014757">
    <property type="entry name" value="Tscrpt_reg_IclR_C"/>
</dbReference>
<evidence type="ECO:0000256" key="3">
    <source>
        <dbReference type="ARBA" id="ARBA00023163"/>
    </source>
</evidence>
<keyword evidence="1" id="KW-0805">Transcription regulation</keyword>
<keyword evidence="6" id="KW-0614">Plasmid</keyword>
<dbReference type="PROSITE" id="PS51077">
    <property type="entry name" value="HTH_ICLR"/>
    <property type="match status" value="1"/>
</dbReference>
<protein>
    <submittedName>
        <fullName evidence="6">Transcriptional regulator KdgR</fullName>
    </submittedName>
</protein>